<accession>A0A7U2I0N2</accession>
<dbReference type="Proteomes" id="UP000663193">
    <property type="component" value="Chromosome 5"/>
</dbReference>
<proteinExistence type="predicted"/>
<dbReference type="AlphaFoldDB" id="A0A7U2I0N2"/>
<gene>
    <name evidence="1" type="ORF">JI435_406710</name>
</gene>
<organism evidence="1 2">
    <name type="scientific">Phaeosphaeria nodorum (strain SN15 / ATCC MYA-4574 / FGSC 10173)</name>
    <name type="common">Glume blotch fungus</name>
    <name type="synonym">Parastagonospora nodorum</name>
    <dbReference type="NCBI Taxonomy" id="321614"/>
    <lineage>
        <taxon>Eukaryota</taxon>
        <taxon>Fungi</taxon>
        <taxon>Dikarya</taxon>
        <taxon>Ascomycota</taxon>
        <taxon>Pezizomycotina</taxon>
        <taxon>Dothideomycetes</taxon>
        <taxon>Pleosporomycetidae</taxon>
        <taxon>Pleosporales</taxon>
        <taxon>Pleosporineae</taxon>
        <taxon>Phaeosphaeriaceae</taxon>
        <taxon>Parastagonospora</taxon>
    </lineage>
</organism>
<sequence length="62" mass="6943">MDAALPQFVCDECWKGKRKTPGYAPAPLKKNLVWLMCRKRSGEGERLVVGIMHVNFHAGGML</sequence>
<keyword evidence="2" id="KW-1185">Reference proteome</keyword>
<protein>
    <submittedName>
        <fullName evidence="1">Uncharacterized protein</fullName>
    </submittedName>
</protein>
<reference evidence="2" key="1">
    <citation type="journal article" date="2021" name="BMC Genomics">
        <title>Chromosome-level genome assembly and manually-curated proteome of model necrotroph Parastagonospora nodorum Sn15 reveals a genome-wide trove of candidate effector homologs, and redundancy of virulence-related functions within an accessory chromosome.</title>
        <authorList>
            <person name="Bertazzoni S."/>
            <person name="Jones D.A.B."/>
            <person name="Phan H.T."/>
            <person name="Tan K.-C."/>
            <person name="Hane J.K."/>
        </authorList>
    </citation>
    <scope>NUCLEOTIDE SEQUENCE [LARGE SCALE GENOMIC DNA]</scope>
    <source>
        <strain evidence="2">SN15 / ATCC MYA-4574 / FGSC 10173)</strain>
    </source>
</reference>
<name>A0A7U2I0N2_PHANO</name>
<dbReference type="VEuPathDB" id="FungiDB:JI435_406710"/>
<dbReference type="EMBL" id="CP069027">
    <property type="protein sequence ID" value="QRC95007.1"/>
    <property type="molecule type" value="Genomic_DNA"/>
</dbReference>
<evidence type="ECO:0000313" key="1">
    <source>
        <dbReference type="EMBL" id="QRC95007.1"/>
    </source>
</evidence>
<evidence type="ECO:0000313" key="2">
    <source>
        <dbReference type="Proteomes" id="UP000663193"/>
    </source>
</evidence>